<dbReference type="Proteomes" id="UP000076078">
    <property type="component" value="Unassembled WGS sequence"/>
</dbReference>
<evidence type="ECO:0000313" key="1">
    <source>
        <dbReference type="EMBL" id="KYR02357.1"/>
    </source>
</evidence>
<proteinExistence type="predicted"/>
<evidence type="ECO:0000313" key="2">
    <source>
        <dbReference type="Proteomes" id="UP000076078"/>
    </source>
</evidence>
<comment type="caution">
    <text evidence="1">The sequence shown here is derived from an EMBL/GenBank/DDBJ whole genome shotgun (WGS) entry which is preliminary data.</text>
</comment>
<sequence>MDPQDCKQIDKDLSLFKKDIEFGVIVYISQSIQQHPIRYQYFFNELINWLSQYDNPIHTNQIIESMTLKLSNYIAFNHINTIHDFIEKIRDGKSTLFYKKFVVSLLGYNRIKKEFVFVYIEDMLKNSDDKEMITYIVNRLSILFNYSYSLVYNLLPVLWLNYQKGNILIQSIQSLIAPFLSKEPFDRNAVLAHQTFLSVTLEISKLGLPIITHSLTHFLNFLLNIMETSTAFPVSTESWSEIIKALIDNNLFNERTYIYYILNFKKHFEYLIDLSENVFFEYMREHYSTKSHLFIQGLLIICKPSLISNHSNLIKDTIMVYLNDRSSINHQSLKLIKKYSKHLSFSHYKQLQNTSTPEYKIQFLYNLLRNLSMDDTSIDPIEYLESLDTIFQSISKASGYIKYYLICFEILIKRIEQPGEYPLTKYLSVLSADNSHKTYIEYVVSVYMLTQNTEILVYIKDCHSTLNLYNDHNKISELLENRKGILKGKTISRIKTKLVNIAQDIYATLGVKPKKYLMFIQCLKNNQILLEYSDEILKAIQSEEFENSIDIDAHKLENGLILINNLLEVKPEYINQLVTLDRIYINQMTNAETFKTHVPQYGEFIKLTVDDNTLADRYLKLFQSTLLFSIFKNTYLFQLDLVDYLFQKDHPEDHKEIILILLKSLLIIFKQDKKNDFLLFCNYILPKYQHYLDENYLREILRISTKEVKSIEFQVPVSPVTTTIPPLPPIIIKTIISKLLSCKRKNIDYKWVYRSLIRVSKDFLKYSKLLLVRYPTNVIAPNQSPYSLSNPTAFTSLSTYHSSDHSTVLTLNLHDFLRQAESMYIMMVHLEYNQFLLHNKLGNLRKLVVYNFDPTIISCMRLPILETFAVSFTNTQIKPEYIDILKSMIWNHPTLRKVHFKNMANYGSSFELLVAMSDYIESNHPGIQLVIDNTSMDRTKLASYYQYIRKLTFTTFPITGIVFSTPIPYLKGLRKLVFCQSALAIKDPINDVRSLLFDNVLVNLTTLVIDDHINRIPIYLNSFEKCRSITTLLITMVLENDNERAIANTFKDFRKNNLQIYHENTVTQIQRIFNLLQRNDSVNLLELKLMSTIEYFPLPPNVNTFNFKCFYEDPITMKFYYCNT</sequence>
<gene>
    <name evidence="1" type="ORF">DLAC_01192</name>
</gene>
<protein>
    <submittedName>
        <fullName evidence="1">Uncharacterized protein</fullName>
    </submittedName>
</protein>
<reference evidence="1 2" key="1">
    <citation type="submission" date="2015-12" db="EMBL/GenBank/DDBJ databases">
        <title>Dictyostelia acquired genes for synthesis and detection of signals that induce cell-type specialization by lateral gene transfer from prokaryotes.</title>
        <authorList>
            <person name="Gloeckner G."/>
            <person name="Schaap P."/>
        </authorList>
    </citation>
    <scope>NUCLEOTIDE SEQUENCE [LARGE SCALE GENOMIC DNA]</scope>
    <source>
        <strain evidence="1 2">TK</strain>
    </source>
</reference>
<name>A0A152A8G0_TIELA</name>
<keyword evidence="2" id="KW-1185">Reference proteome</keyword>
<dbReference type="EMBL" id="LODT01000004">
    <property type="protein sequence ID" value="KYR02357.1"/>
    <property type="molecule type" value="Genomic_DNA"/>
</dbReference>
<organism evidence="1 2">
    <name type="scientific">Tieghemostelium lacteum</name>
    <name type="common">Slime mold</name>
    <name type="synonym">Dictyostelium lacteum</name>
    <dbReference type="NCBI Taxonomy" id="361077"/>
    <lineage>
        <taxon>Eukaryota</taxon>
        <taxon>Amoebozoa</taxon>
        <taxon>Evosea</taxon>
        <taxon>Eumycetozoa</taxon>
        <taxon>Dictyostelia</taxon>
        <taxon>Dictyosteliales</taxon>
        <taxon>Raperosteliaceae</taxon>
        <taxon>Tieghemostelium</taxon>
    </lineage>
</organism>
<accession>A0A152A8G0</accession>
<dbReference type="InParanoid" id="A0A152A8G0"/>
<dbReference type="AlphaFoldDB" id="A0A152A8G0"/>